<proteinExistence type="predicted"/>
<dbReference type="Proteomes" id="UP000187261">
    <property type="component" value="Unassembled WGS sequence"/>
</dbReference>
<protein>
    <submittedName>
        <fullName evidence="1">Uncharacterized protein</fullName>
    </submittedName>
</protein>
<evidence type="ECO:0000313" key="2">
    <source>
        <dbReference type="Proteomes" id="UP000187261"/>
    </source>
</evidence>
<dbReference type="OrthoDB" id="5480566at2"/>
<dbReference type="EMBL" id="FTPU01000013">
    <property type="protein sequence ID" value="SIT96825.1"/>
    <property type="molecule type" value="Genomic_DNA"/>
</dbReference>
<dbReference type="AlphaFoldDB" id="A0A1U7PTD9"/>
<dbReference type="RefSeq" id="WP_143745970.1">
    <property type="nucleotide sequence ID" value="NZ_FTPU01000013.1"/>
</dbReference>
<accession>A0A1U7PTD9</accession>
<organism evidence="1 2">
    <name type="scientific">Epilithonimonas bovis DSM 19482</name>
    <dbReference type="NCBI Taxonomy" id="1121284"/>
    <lineage>
        <taxon>Bacteria</taxon>
        <taxon>Pseudomonadati</taxon>
        <taxon>Bacteroidota</taxon>
        <taxon>Flavobacteriia</taxon>
        <taxon>Flavobacteriales</taxon>
        <taxon>Weeksellaceae</taxon>
        <taxon>Chryseobacterium group</taxon>
        <taxon>Epilithonimonas</taxon>
    </lineage>
</organism>
<reference evidence="2" key="1">
    <citation type="submission" date="2016-10" db="EMBL/GenBank/DDBJ databases">
        <authorList>
            <person name="Varghese N."/>
            <person name="Submissions S."/>
        </authorList>
    </citation>
    <scope>NUCLEOTIDE SEQUENCE [LARGE SCALE GENOMIC DNA]</scope>
    <source>
        <strain evidence="2">DSM 19482</strain>
    </source>
</reference>
<sequence>MSSSKRFLALRETFPYAIKMIDGKWYLIDRGYEIISKEFDISSAKLIQISKIAEKLDGGYIEQKNDKISGIWFYNDGLRKAISKKGYLDFFSESLRTIKSILESK</sequence>
<keyword evidence="2" id="KW-1185">Reference proteome</keyword>
<name>A0A1U7PTD9_9FLAO</name>
<gene>
    <name evidence="1" type="ORF">SAMN05660493_01520</name>
</gene>
<evidence type="ECO:0000313" key="1">
    <source>
        <dbReference type="EMBL" id="SIT96825.1"/>
    </source>
</evidence>
<dbReference type="STRING" id="1121284.SAMN05660493_01520"/>